<protein>
    <submittedName>
        <fullName evidence="1">Unannotated protein</fullName>
    </submittedName>
</protein>
<proteinExistence type="predicted"/>
<dbReference type="InterPro" id="IPR050238">
    <property type="entry name" value="DNA_Rep/Repair_Clamp_Loader"/>
</dbReference>
<dbReference type="PANTHER" id="PTHR11669">
    <property type="entry name" value="REPLICATION FACTOR C / DNA POLYMERASE III GAMMA-TAU SUBUNIT"/>
    <property type="match status" value="1"/>
</dbReference>
<organism evidence="1">
    <name type="scientific">freshwater metagenome</name>
    <dbReference type="NCBI Taxonomy" id="449393"/>
    <lineage>
        <taxon>unclassified sequences</taxon>
        <taxon>metagenomes</taxon>
        <taxon>ecological metagenomes</taxon>
    </lineage>
</organism>
<gene>
    <name evidence="1" type="ORF">UFOPK2001_00781</name>
</gene>
<dbReference type="GO" id="GO:0006261">
    <property type="term" value="P:DNA-templated DNA replication"/>
    <property type="evidence" value="ECO:0007669"/>
    <property type="project" value="TreeGrafter"/>
</dbReference>
<dbReference type="PANTHER" id="PTHR11669:SF8">
    <property type="entry name" value="DNA POLYMERASE III SUBUNIT DELTA"/>
    <property type="match status" value="1"/>
</dbReference>
<dbReference type="SUPFAM" id="SSF52540">
    <property type="entry name" value="P-loop containing nucleoside triphosphate hydrolases"/>
    <property type="match status" value="1"/>
</dbReference>
<dbReference type="AlphaFoldDB" id="A0A6J6JDJ0"/>
<evidence type="ECO:0000313" key="1">
    <source>
        <dbReference type="EMBL" id="CAB4634990.1"/>
    </source>
</evidence>
<dbReference type="Gene3D" id="3.40.50.300">
    <property type="entry name" value="P-loop containing nucleotide triphosphate hydrolases"/>
    <property type="match status" value="1"/>
</dbReference>
<accession>A0A6J6JDJ0</accession>
<dbReference type="InterPro" id="IPR027417">
    <property type="entry name" value="P-loop_NTPase"/>
</dbReference>
<dbReference type="EMBL" id="CAEZVN010000071">
    <property type="protein sequence ID" value="CAB4634990.1"/>
    <property type="molecule type" value="Genomic_DNA"/>
</dbReference>
<dbReference type="NCBIfam" id="NF005926">
    <property type="entry name" value="PRK07940.1"/>
    <property type="match status" value="1"/>
</dbReference>
<dbReference type="Pfam" id="PF13177">
    <property type="entry name" value="DNA_pol3_delta2"/>
    <property type="match status" value="1"/>
</dbReference>
<sequence length="385" mass="41708">MSSSAPIWDDLLGQPEAVSQLELAVRHRDQGVHHAWLMTGPPGSGRSNLAHAFAAALLCPEGGCSTCKSCVLAQAGTHPDISVLSTEKVVISIDEVRALVADSQFGSSMGKFRIMIIEDADRMIERSSNVLLKALEEPPAGTIWLLCAPSEADMLPTIRSRVRRVGLKVPAVEEVARLLVARDGIDPVLAGQVAAESQSHIGMARRLATSHEARSRRRETLLAALAINGVSSAVNTAERWLDIAKKDAEALTTERDLAERTAALRTMGLQPGDAIPNNMKSDLKALEEAQKRRATRSLRDGIDRILVDLLSLYRDVLTIQIDARTPLINAELTSQISEAAHATSAAQTIEKLEAIAQARLRIDRNVRDLMVLESLGVSLRIKRAS</sequence>
<reference evidence="1" key="1">
    <citation type="submission" date="2020-05" db="EMBL/GenBank/DDBJ databases">
        <authorList>
            <person name="Chiriac C."/>
            <person name="Salcher M."/>
            <person name="Ghai R."/>
            <person name="Kavagutti S V."/>
        </authorList>
    </citation>
    <scope>NUCLEOTIDE SEQUENCE</scope>
</reference>
<name>A0A6J6JDJ0_9ZZZZ</name>